<dbReference type="Proteomes" id="UP000007015">
    <property type="component" value="Chromosome 4"/>
</dbReference>
<dbReference type="AlphaFoldDB" id="B8AV31"/>
<reference evidence="1 2" key="1">
    <citation type="journal article" date="2005" name="PLoS Biol.">
        <title>The genomes of Oryza sativa: a history of duplications.</title>
        <authorList>
            <person name="Yu J."/>
            <person name="Wang J."/>
            <person name="Lin W."/>
            <person name="Li S."/>
            <person name="Li H."/>
            <person name="Zhou J."/>
            <person name="Ni P."/>
            <person name="Dong W."/>
            <person name="Hu S."/>
            <person name="Zeng C."/>
            <person name="Zhang J."/>
            <person name="Zhang Y."/>
            <person name="Li R."/>
            <person name="Xu Z."/>
            <person name="Li S."/>
            <person name="Li X."/>
            <person name="Zheng H."/>
            <person name="Cong L."/>
            <person name="Lin L."/>
            <person name="Yin J."/>
            <person name="Geng J."/>
            <person name="Li G."/>
            <person name="Shi J."/>
            <person name="Liu J."/>
            <person name="Lv H."/>
            <person name="Li J."/>
            <person name="Wang J."/>
            <person name="Deng Y."/>
            <person name="Ran L."/>
            <person name="Shi X."/>
            <person name="Wang X."/>
            <person name="Wu Q."/>
            <person name="Li C."/>
            <person name="Ren X."/>
            <person name="Wang J."/>
            <person name="Wang X."/>
            <person name="Li D."/>
            <person name="Liu D."/>
            <person name="Zhang X."/>
            <person name="Ji Z."/>
            <person name="Zhao W."/>
            <person name="Sun Y."/>
            <person name="Zhang Z."/>
            <person name="Bao J."/>
            <person name="Han Y."/>
            <person name="Dong L."/>
            <person name="Ji J."/>
            <person name="Chen P."/>
            <person name="Wu S."/>
            <person name="Liu J."/>
            <person name="Xiao Y."/>
            <person name="Bu D."/>
            <person name="Tan J."/>
            <person name="Yang L."/>
            <person name="Ye C."/>
            <person name="Zhang J."/>
            <person name="Xu J."/>
            <person name="Zhou Y."/>
            <person name="Yu Y."/>
            <person name="Zhang B."/>
            <person name="Zhuang S."/>
            <person name="Wei H."/>
            <person name="Liu B."/>
            <person name="Lei M."/>
            <person name="Yu H."/>
            <person name="Li Y."/>
            <person name="Xu H."/>
            <person name="Wei S."/>
            <person name="He X."/>
            <person name="Fang L."/>
            <person name="Zhang Z."/>
            <person name="Zhang Y."/>
            <person name="Huang X."/>
            <person name="Su Z."/>
            <person name="Tong W."/>
            <person name="Li J."/>
            <person name="Tong Z."/>
            <person name="Li S."/>
            <person name="Ye J."/>
            <person name="Wang L."/>
            <person name="Fang L."/>
            <person name="Lei T."/>
            <person name="Chen C."/>
            <person name="Chen H."/>
            <person name="Xu Z."/>
            <person name="Li H."/>
            <person name="Huang H."/>
            <person name="Zhang F."/>
            <person name="Xu H."/>
            <person name="Li N."/>
            <person name="Zhao C."/>
            <person name="Li S."/>
            <person name="Dong L."/>
            <person name="Huang Y."/>
            <person name="Li L."/>
            <person name="Xi Y."/>
            <person name="Qi Q."/>
            <person name="Li W."/>
            <person name="Zhang B."/>
            <person name="Hu W."/>
            <person name="Zhang Y."/>
            <person name="Tian X."/>
            <person name="Jiao Y."/>
            <person name="Liang X."/>
            <person name="Jin J."/>
            <person name="Gao L."/>
            <person name="Zheng W."/>
            <person name="Hao B."/>
            <person name="Liu S."/>
            <person name="Wang W."/>
            <person name="Yuan L."/>
            <person name="Cao M."/>
            <person name="McDermott J."/>
            <person name="Samudrala R."/>
            <person name="Wang J."/>
            <person name="Wong G.K."/>
            <person name="Yang H."/>
        </authorList>
    </citation>
    <scope>NUCLEOTIDE SEQUENCE [LARGE SCALE GENOMIC DNA]</scope>
    <source>
        <strain evidence="2">cv. 93-11</strain>
    </source>
</reference>
<dbReference type="STRING" id="39946.B8AV31"/>
<gene>
    <name evidence="1" type="ORF">OsI_16219</name>
</gene>
<dbReference type="EMBL" id="CM000129">
    <property type="protein sequence ID" value="EEC77427.1"/>
    <property type="molecule type" value="Genomic_DNA"/>
</dbReference>
<name>B8AV31_ORYSI</name>
<evidence type="ECO:0000313" key="1">
    <source>
        <dbReference type="EMBL" id="EEC77427.1"/>
    </source>
</evidence>
<evidence type="ECO:0000313" key="2">
    <source>
        <dbReference type="Proteomes" id="UP000007015"/>
    </source>
</evidence>
<keyword evidence="2" id="KW-1185">Reference proteome</keyword>
<dbReference type="HOGENOM" id="CLU_1139580_0_0_1"/>
<accession>B8AV31</accession>
<dbReference type="Gramene" id="BGIOSGA014938-TA">
    <property type="protein sequence ID" value="BGIOSGA014938-PA"/>
    <property type="gene ID" value="BGIOSGA014938"/>
</dbReference>
<protein>
    <submittedName>
        <fullName evidence="1">Uncharacterized protein</fullName>
    </submittedName>
</protein>
<sequence>MPTKCSMFGPSGCTTKPVADSTPVAWERVFPATLASSTPSTSSPVMATSVFTTTEEAKADMDKVEDKSEKTFHDLPSQEVDGDGNDLAMEDDYVENITVETKSYLVLSFIDQWMDHKAKASSDMYLTCFLGQDVGIIFLNLAINQRVSSFVNREETRKEAKQPTPRPIEELNIEQAILIQEPNANGSQDTSQYEHPSIPATINLEVRKSMQPFGPKEDSSLSECQVELIRLASHLNGDDVVRTW</sequence>
<organism evidence="1 2">
    <name type="scientific">Oryza sativa subsp. indica</name>
    <name type="common">Rice</name>
    <dbReference type="NCBI Taxonomy" id="39946"/>
    <lineage>
        <taxon>Eukaryota</taxon>
        <taxon>Viridiplantae</taxon>
        <taxon>Streptophyta</taxon>
        <taxon>Embryophyta</taxon>
        <taxon>Tracheophyta</taxon>
        <taxon>Spermatophyta</taxon>
        <taxon>Magnoliopsida</taxon>
        <taxon>Liliopsida</taxon>
        <taxon>Poales</taxon>
        <taxon>Poaceae</taxon>
        <taxon>BOP clade</taxon>
        <taxon>Oryzoideae</taxon>
        <taxon>Oryzeae</taxon>
        <taxon>Oryzinae</taxon>
        <taxon>Oryza</taxon>
        <taxon>Oryza sativa</taxon>
    </lineage>
</organism>
<proteinExistence type="predicted"/>